<dbReference type="InterPro" id="IPR043359">
    <property type="entry name" value="GLI-like"/>
</dbReference>
<gene>
    <name evidence="15" type="primary">GLI1</name>
</gene>
<evidence type="ECO:0000256" key="4">
    <source>
        <dbReference type="ARBA" id="ARBA00022737"/>
    </source>
</evidence>
<feature type="domain" description="C2H2-type" evidence="13">
    <location>
        <begin position="377"/>
        <end position="407"/>
    </location>
</feature>
<keyword evidence="7" id="KW-0805">Transcription regulation</keyword>
<dbReference type="Pfam" id="PF00096">
    <property type="entry name" value="zf-C2H2"/>
    <property type="match status" value="3"/>
</dbReference>
<name>A0A6P8R6V4_GEOSA</name>
<feature type="region of interest" description="Disordered" evidence="12">
    <location>
        <begin position="1151"/>
        <end position="1171"/>
    </location>
</feature>
<dbReference type="Pfam" id="PF23561">
    <property type="entry name" value="zf-C2H2_15"/>
    <property type="match status" value="1"/>
</dbReference>
<dbReference type="InParanoid" id="A0A6P8R6V4"/>
<dbReference type="KEGG" id="gsh:117357632"/>
<dbReference type="GO" id="GO:0000981">
    <property type="term" value="F:DNA-binding transcription factor activity, RNA polymerase II-specific"/>
    <property type="evidence" value="ECO:0007669"/>
    <property type="project" value="TreeGrafter"/>
</dbReference>
<keyword evidence="3" id="KW-0479">Metal-binding</keyword>
<dbReference type="Gene3D" id="3.30.160.60">
    <property type="entry name" value="Classic Zinc Finger"/>
    <property type="match status" value="5"/>
</dbReference>
<feature type="domain" description="C2H2-type" evidence="13">
    <location>
        <begin position="316"/>
        <end position="345"/>
    </location>
</feature>
<feature type="domain" description="C2H2-type" evidence="13">
    <location>
        <begin position="250"/>
        <end position="282"/>
    </location>
</feature>
<evidence type="ECO:0000256" key="2">
    <source>
        <dbReference type="ARBA" id="ARBA00010831"/>
    </source>
</evidence>
<organism evidence="14 15">
    <name type="scientific">Geotrypetes seraphini</name>
    <name type="common">Gaboon caecilian</name>
    <name type="synonym">Caecilia seraphini</name>
    <dbReference type="NCBI Taxonomy" id="260995"/>
    <lineage>
        <taxon>Eukaryota</taxon>
        <taxon>Metazoa</taxon>
        <taxon>Chordata</taxon>
        <taxon>Craniata</taxon>
        <taxon>Vertebrata</taxon>
        <taxon>Euteleostomi</taxon>
        <taxon>Amphibia</taxon>
        <taxon>Gymnophiona</taxon>
        <taxon>Geotrypetes</taxon>
    </lineage>
</organism>
<evidence type="ECO:0000256" key="8">
    <source>
        <dbReference type="ARBA" id="ARBA00023125"/>
    </source>
</evidence>
<feature type="region of interest" description="Disordered" evidence="12">
    <location>
        <begin position="1260"/>
        <end position="1282"/>
    </location>
</feature>
<feature type="region of interest" description="Disordered" evidence="12">
    <location>
        <begin position="1183"/>
        <end position="1218"/>
    </location>
</feature>
<dbReference type="GO" id="GO:0008270">
    <property type="term" value="F:zinc ion binding"/>
    <property type="evidence" value="ECO:0007669"/>
    <property type="project" value="UniProtKB-KW"/>
</dbReference>
<evidence type="ECO:0000256" key="12">
    <source>
        <dbReference type="SAM" id="MobiDB-lite"/>
    </source>
</evidence>
<dbReference type="InterPro" id="IPR036236">
    <property type="entry name" value="Znf_C2H2_sf"/>
</dbReference>
<evidence type="ECO:0000256" key="6">
    <source>
        <dbReference type="ARBA" id="ARBA00022833"/>
    </source>
</evidence>
<proteinExistence type="inferred from homology"/>
<dbReference type="PANTHER" id="PTHR45718:SF2">
    <property type="entry name" value="ZINC FINGER PROTEIN GLI1"/>
    <property type="match status" value="1"/>
</dbReference>
<feature type="compositionally biased region" description="Polar residues" evidence="12">
    <location>
        <begin position="1162"/>
        <end position="1171"/>
    </location>
</feature>
<feature type="domain" description="C2H2-type" evidence="13">
    <location>
        <begin position="346"/>
        <end position="376"/>
    </location>
</feature>
<evidence type="ECO:0000256" key="3">
    <source>
        <dbReference type="ARBA" id="ARBA00022723"/>
    </source>
</evidence>
<reference evidence="15" key="1">
    <citation type="submission" date="2025-08" db="UniProtKB">
        <authorList>
            <consortium name="RefSeq"/>
        </authorList>
    </citation>
    <scope>IDENTIFICATION</scope>
</reference>
<keyword evidence="5 11" id="KW-0863">Zinc-finger</keyword>
<feature type="region of interest" description="Disordered" evidence="12">
    <location>
        <begin position="1067"/>
        <end position="1086"/>
    </location>
</feature>
<feature type="compositionally biased region" description="Polar residues" evidence="12">
    <location>
        <begin position="463"/>
        <end position="490"/>
    </location>
</feature>
<feature type="region of interest" description="Disordered" evidence="12">
    <location>
        <begin position="396"/>
        <end position="492"/>
    </location>
</feature>
<dbReference type="PROSITE" id="PS50157">
    <property type="entry name" value="ZINC_FINGER_C2H2_2"/>
    <property type="match status" value="5"/>
</dbReference>
<dbReference type="InterPro" id="IPR013087">
    <property type="entry name" value="Znf_C2H2_type"/>
</dbReference>
<dbReference type="FunFam" id="3.30.160.60:FF:000068">
    <property type="entry name" value="GLI family zinc finger 3"/>
    <property type="match status" value="1"/>
</dbReference>
<feature type="domain" description="C2H2-type" evidence="13">
    <location>
        <begin position="288"/>
        <end position="315"/>
    </location>
</feature>
<dbReference type="RefSeq" id="XP_033794376.1">
    <property type="nucleotide sequence ID" value="XM_033938485.1"/>
</dbReference>
<evidence type="ECO:0000256" key="5">
    <source>
        <dbReference type="ARBA" id="ARBA00022771"/>
    </source>
</evidence>
<evidence type="ECO:0000313" key="15">
    <source>
        <dbReference type="RefSeq" id="XP_033794376.1"/>
    </source>
</evidence>
<keyword evidence="6" id="KW-0862">Zinc</keyword>
<evidence type="ECO:0000256" key="7">
    <source>
        <dbReference type="ARBA" id="ARBA00023015"/>
    </source>
</evidence>
<dbReference type="FunFam" id="3.30.160.60:FF:000019">
    <property type="entry name" value="GLI family zinc finger 3"/>
    <property type="match status" value="1"/>
</dbReference>
<evidence type="ECO:0000259" key="13">
    <source>
        <dbReference type="PROSITE" id="PS50157"/>
    </source>
</evidence>
<sequence>MMFNPMNPPVNSYVEHGYLRHLHGPVSSNSPAEGSNELPFCPQMNLMNAHHGFGLNASSELLSSTEGSRFSTPRNSVKLSKKRALSISPLSDSSIDLQTVIRTSPNSLVAFLNSRCASTNGSYGHLSVGTISPSLGYQNCPAHPKGQGSPFGNNPAVPYNAQEHLSSRVGTMRQHSHPRNMSTQCQLKSEPIRNGILESLNRKAFEEGSEGDISSPVSTGTQDPLLGLLDGRDDLEKEDGKQEMEAVYETNCHWEGCTKEFDTQEQLVHHINNEHIHGEKKEFVCHWQECSREQRPFKAQYMLVVHMRRHTGEKPHKCTFEGCNKAYSRLENLKTHLRSHTGEKPYVCEQEGCNKAFSNASDRAKHQNRTHSNEKPYICKIPGCTKRYTDPSSLRKHVKTVHGPEAHITKKHRGDNLLRAPTGPESGRSLGAPNGELQQETDRNCSREGRKEEGRLMVPDITLKSQASPGGQSSCSSERSPLGSTNNNDSGVEMNVNACGSFEDLSTLEDLPSVESISNSGLSALKKLENLRIDRLKQMQKPSANKAIKLPSIHCNGPQGDASGAYGQPVMVPNRRLLELSSNSLMSMNQLSERRNSTTSTMSSAYTVSRRSSVVSPYLPNQSPGDLGALPKSMNAVDTYDPISPDASRRSSEASHCGGLPGMANFTPAQQYRLKAKYAAATGGPPPTPLPNMEKMGLSSRMDFASDYAGPGVPPFLSNSPQRRYSANEYQSYGTGIIHPQLAPGAGLRRASDPARPGMDPQTIPKVQRFRSLANINTPTIGRPMAGIPHQFGGSDVNIQRRMYSPRPPSIKENVFLESLCTDRSNNANEANEMLPSEFEQYISYSGNSQISTNDHLNFNCQSQGMDTQNQNVYGSEHRAMGNMQVSQDNHIGMDHGLVPPDYNLNQCQMNTPGQPFQSLRHINNHVNMSSQWQEASSGNVNMTAHQSPNQPAMSSNSVQETHCQYLTPSSSQHAKPNIIAQNGSSQPGMYRNNQQLNFTNQMPIKPELQFQQSMVSVATCQNMKPCAVQQQHSFTQSNSMAIAPASGAASGDTSCEYQRLSDSQQGSCFSMGLNPGMSPHGRRPPTPMVQVKEMMVRNYVQSQQALMWEEQQKNESLLSLHRESVGTGQSQQVLNTHSQPHMSPKYVHYPTKSPRSHLLSPVSQDSPTNNDKGVQCFNHDIVPHPPGGPKPLSRQNSMSSLSAYMGSPPQRSPSYQASDISPRTLAHLPPIPLQPETSDSNAMMYYSGQIHMHHGKAVSHKLGAPPDHNPVSCESQQQAQFSPKLNPLKSSSVFYSQTGQVSNSLDSLDLENTRIDFAAIIDEPEPSSLVPGNLSPGTHHISPQTSSCLDTPRTSSVMLQSRVTNMAIGEMTTMLTSLAGENKFLNSIS</sequence>
<dbReference type="CTD" id="2735"/>
<dbReference type="GO" id="GO:0007224">
    <property type="term" value="P:smoothened signaling pathway"/>
    <property type="evidence" value="ECO:0007669"/>
    <property type="project" value="TreeGrafter"/>
</dbReference>
<dbReference type="Proteomes" id="UP000515159">
    <property type="component" value="Chromosome 3"/>
</dbReference>
<dbReference type="GeneID" id="117357632"/>
<dbReference type="GO" id="GO:0005634">
    <property type="term" value="C:nucleus"/>
    <property type="evidence" value="ECO:0007669"/>
    <property type="project" value="UniProtKB-SubCell"/>
</dbReference>
<evidence type="ECO:0000256" key="11">
    <source>
        <dbReference type="PROSITE-ProRule" id="PRU00042"/>
    </source>
</evidence>
<dbReference type="GO" id="GO:0000978">
    <property type="term" value="F:RNA polymerase II cis-regulatory region sequence-specific DNA binding"/>
    <property type="evidence" value="ECO:0007669"/>
    <property type="project" value="TreeGrafter"/>
</dbReference>
<dbReference type="InterPro" id="IPR056436">
    <property type="entry name" value="Znf-C2H2_ZIC1-5/GLI1-3-like"/>
</dbReference>
<feature type="region of interest" description="Disordered" evidence="12">
    <location>
        <begin position="741"/>
        <end position="763"/>
    </location>
</feature>
<dbReference type="FunFam" id="3.30.160.60:FF:000048">
    <property type="entry name" value="GLI family zinc finger 3"/>
    <property type="match status" value="1"/>
</dbReference>
<accession>A0A6P8R6V4</accession>
<keyword evidence="10" id="KW-0539">Nucleus</keyword>
<comment type="similarity">
    <text evidence="2">Belongs to the GLI C2H2-type zinc-finger protein family.</text>
</comment>
<feature type="compositionally biased region" description="Basic and acidic residues" evidence="12">
    <location>
        <begin position="440"/>
        <end position="455"/>
    </location>
</feature>
<feature type="region of interest" description="Disordered" evidence="12">
    <location>
        <begin position="205"/>
        <end position="232"/>
    </location>
</feature>
<comment type="subcellular location">
    <subcellularLocation>
        <location evidence="1">Nucleus</location>
    </subcellularLocation>
</comment>
<dbReference type="SMART" id="SM00355">
    <property type="entry name" value="ZnF_C2H2"/>
    <property type="match status" value="5"/>
</dbReference>
<evidence type="ECO:0000256" key="10">
    <source>
        <dbReference type="ARBA" id="ARBA00023242"/>
    </source>
</evidence>
<dbReference type="SUPFAM" id="SSF57667">
    <property type="entry name" value="beta-beta-alpha zinc fingers"/>
    <property type="match status" value="3"/>
</dbReference>
<feature type="compositionally biased region" description="Polar residues" evidence="12">
    <location>
        <begin position="1273"/>
        <end position="1282"/>
    </location>
</feature>
<dbReference type="OrthoDB" id="3214149at2759"/>
<keyword evidence="14" id="KW-1185">Reference proteome</keyword>
<evidence type="ECO:0000256" key="1">
    <source>
        <dbReference type="ARBA" id="ARBA00004123"/>
    </source>
</evidence>
<dbReference type="PROSITE" id="PS00028">
    <property type="entry name" value="ZINC_FINGER_C2H2_1"/>
    <property type="match status" value="4"/>
</dbReference>
<dbReference type="FunFam" id="3.30.160.60:FF:000031">
    <property type="entry name" value="GLI family zinc finger 3"/>
    <property type="match status" value="1"/>
</dbReference>
<protein>
    <submittedName>
        <fullName evidence="15">Zinc finger protein GLI1</fullName>
    </submittedName>
</protein>
<keyword evidence="9" id="KW-0804">Transcription</keyword>
<keyword evidence="4" id="KW-0677">Repeat</keyword>
<keyword evidence="8" id="KW-0238">DNA-binding</keyword>
<evidence type="ECO:0000313" key="14">
    <source>
        <dbReference type="Proteomes" id="UP000515159"/>
    </source>
</evidence>
<feature type="compositionally biased region" description="Polar residues" evidence="12">
    <location>
        <begin position="1194"/>
        <end position="1203"/>
    </location>
</feature>
<dbReference type="FunFam" id="3.30.160.60:FF:000036">
    <property type="entry name" value="GLI family zinc finger 3"/>
    <property type="match status" value="1"/>
</dbReference>
<dbReference type="PANTHER" id="PTHR45718">
    <property type="entry name" value="TRANSCRIPTIONAL ACTIVATOR CUBITUS INTERRUPTUS"/>
    <property type="match status" value="1"/>
</dbReference>
<evidence type="ECO:0000256" key="9">
    <source>
        <dbReference type="ARBA" id="ARBA00023163"/>
    </source>
</evidence>